<organism evidence="1 2">
    <name type="scientific">Aspergillus avenaceus</name>
    <dbReference type="NCBI Taxonomy" id="36643"/>
    <lineage>
        <taxon>Eukaryota</taxon>
        <taxon>Fungi</taxon>
        <taxon>Dikarya</taxon>
        <taxon>Ascomycota</taxon>
        <taxon>Pezizomycotina</taxon>
        <taxon>Eurotiomycetes</taxon>
        <taxon>Eurotiomycetidae</taxon>
        <taxon>Eurotiales</taxon>
        <taxon>Aspergillaceae</taxon>
        <taxon>Aspergillus</taxon>
        <taxon>Aspergillus subgen. Circumdati</taxon>
    </lineage>
</organism>
<evidence type="ECO:0000313" key="1">
    <source>
        <dbReference type="EMBL" id="KAE8153682.1"/>
    </source>
</evidence>
<proteinExistence type="predicted"/>
<name>A0A5N6U534_ASPAV</name>
<accession>A0A5N6U534</accession>
<dbReference type="OrthoDB" id="2107640at2759"/>
<gene>
    <name evidence="1" type="ORF">BDV25DRAFT_148942</name>
</gene>
<sequence length="506" mass="57527">MLTALFVAQNPPDSKYTCVLKGGYVPSLLGDIVCAASDSLEALELFSQLLREQSSVATSIGYMAYDAHVGDTACQLRACMIMMLRHDLLRSGETEHVHHHFACLADALRSLIAKAREICRILTERGSNFKAVGLHRAGESRQSLLQKLGWIEPAMEGEIDAGSVRIWNPRNLNQVTRLLIYSYACSKYKRFQRRKHIIGAELDLQLPIQRAARLIEPDFNSENHHFRHWTQQKRAEHDFGCMQIWLSQLSCSWLRSLTPMSNYEDRLLGLMDQTTRPSCKGLTSMSSYVGYLAMRQLWAQSPPPILMVVKRFCSPSSFHVNYFRTTIQRVNGAQQPSLTDPSLQWTLQQVTADELITSDSPEPHLIICGNSIEGTLPDYLHASSIARRHNNLYCPDNQKYCVALREANHDRIAMSTFANHKHYAYALSAEEERDGVDSLVARILEEYEPGLSDKLQRSREEAAELGTCYSLRTLMWQHVFLETVNRLAYHMEAHEETLPLSAPIKM</sequence>
<evidence type="ECO:0000313" key="2">
    <source>
        <dbReference type="Proteomes" id="UP000325780"/>
    </source>
</evidence>
<reference evidence="1 2" key="1">
    <citation type="submission" date="2019-04" db="EMBL/GenBank/DDBJ databases">
        <title>Friends and foes A comparative genomics study of 23 Aspergillus species from section Flavi.</title>
        <authorList>
            <consortium name="DOE Joint Genome Institute"/>
            <person name="Kjaerbolling I."/>
            <person name="Vesth T."/>
            <person name="Frisvad J.C."/>
            <person name="Nybo J.L."/>
            <person name="Theobald S."/>
            <person name="Kildgaard S."/>
            <person name="Isbrandt T."/>
            <person name="Kuo A."/>
            <person name="Sato A."/>
            <person name="Lyhne E.K."/>
            <person name="Kogle M.E."/>
            <person name="Wiebenga A."/>
            <person name="Kun R.S."/>
            <person name="Lubbers R.J."/>
            <person name="Makela M.R."/>
            <person name="Barry K."/>
            <person name="Chovatia M."/>
            <person name="Clum A."/>
            <person name="Daum C."/>
            <person name="Haridas S."/>
            <person name="He G."/>
            <person name="LaButti K."/>
            <person name="Lipzen A."/>
            <person name="Mondo S."/>
            <person name="Riley R."/>
            <person name="Salamov A."/>
            <person name="Simmons B.A."/>
            <person name="Magnuson J.K."/>
            <person name="Henrissat B."/>
            <person name="Mortensen U.H."/>
            <person name="Larsen T.O."/>
            <person name="Devries R.P."/>
            <person name="Grigoriev I.V."/>
            <person name="Machida M."/>
            <person name="Baker S.E."/>
            <person name="Andersen M.R."/>
        </authorList>
    </citation>
    <scope>NUCLEOTIDE SEQUENCE [LARGE SCALE GENOMIC DNA]</scope>
    <source>
        <strain evidence="1 2">IBT 18842</strain>
    </source>
</reference>
<keyword evidence="2" id="KW-1185">Reference proteome</keyword>
<dbReference type="AlphaFoldDB" id="A0A5N6U534"/>
<dbReference type="Proteomes" id="UP000325780">
    <property type="component" value="Unassembled WGS sequence"/>
</dbReference>
<protein>
    <submittedName>
        <fullName evidence="1">Uncharacterized protein</fullName>
    </submittedName>
</protein>
<dbReference type="EMBL" id="ML742036">
    <property type="protein sequence ID" value="KAE8153682.1"/>
    <property type="molecule type" value="Genomic_DNA"/>
</dbReference>